<reference evidence="3" key="1">
    <citation type="journal article" date="2014" name="Science">
        <title>Ancient hybridizations among the ancestral genomes of bread wheat.</title>
        <authorList>
            <consortium name="International Wheat Genome Sequencing Consortium,"/>
            <person name="Marcussen T."/>
            <person name="Sandve S.R."/>
            <person name="Heier L."/>
            <person name="Spannagl M."/>
            <person name="Pfeifer M."/>
            <person name="Jakobsen K.S."/>
            <person name="Wulff B.B."/>
            <person name="Steuernagel B."/>
            <person name="Mayer K.F."/>
            <person name="Olsen O.A."/>
        </authorList>
    </citation>
    <scope>NUCLEOTIDE SEQUENCE [LARGE SCALE GENOMIC DNA]</scope>
    <source>
        <strain evidence="3">cv. AL8/78</strain>
    </source>
</reference>
<keyword evidence="3" id="KW-1185">Reference proteome</keyword>
<reference evidence="3" key="2">
    <citation type="journal article" date="2017" name="Nat. Plants">
        <title>The Aegilops tauschii genome reveals multiple impacts of transposons.</title>
        <authorList>
            <person name="Zhao G."/>
            <person name="Zou C."/>
            <person name="Li K."/>
            <person name="Wang K."/>
            <person name="Li T."/>
            <person name="Gao L."/>
            <person name="Zhang X."/>
            <person name="Wang H."/>
            <person name="Yang Z."/>
            <person name="Liu X."/>
            <person name="Jiang W."/>
            <person name="Mao L."/>
            <person name="Kong X."/>
            <person name="Jiao Y."/>
            <person name="Jia J."/>
        </authorList>
    </citation>
    <scope>NUCLEOTIDE SEQUENCE [LARGE SCALE GENOMIC DNA]</scope>
    <source>
        <strain evidence="3">cv. AL8/78</strain>
    </source>
</reference>
<name>A0A452ZT00_AEGTS</name>
<dbReference type="Gramene" id="AET1Gv20905600.1">
    <property type="protein sequence ID" value="AET1Gv20905600.1"/>
    <property type="gene ID" value="AET1Gv20905600"/>
</dbReference>
<organism evidence="2 3">
    <name type="scientific">Aegilops tauschii subsp. strangulata</name>
    <name type="common">Goatgrass</name>
    <dbReference type="NCBI Taxonomy" id="200361"/>
    <lineage>
        <taxon>Eukaryota</taxon>
        <taxon>Viridiplantae</taxon>
        <taxon>Streptophyta</taxon>
        <taxon>Embryophyta</taxon>
        <taxon>Tracheophyta</taxon>
        <taxon>Spermatophyta</taxon>
        <taxon>Magnoliopsida</taxon>
        <taxon>Liliopsida</taxon>
        <taxon>Poales</taxon>
        <taxon>Poaceae</taxon>
        <taxon>BOP clade</taxon>
        <taxon>Pooideae</taxon>
        <taxon>Triticodae</taxon>
        <taxon>Triticeae</taxon>
        <taxon>Triticinae</taxon>
        <taxon>Aegilops</taxon>
    </lineage>
</organism>
<evidence type="ECO:0000256" key="1">
    <source>
        <dbReference type="SAM" id="MobiDB-lite"/>
    </source>
</evidence>
<sequence length="154" mass="17876">PKQWRRRASWPRHTPNPSPLPKLEQRRRSTMWPPPALKPKQWRRRAPKPSPLPKPEQVRRSTVWPPTALKPKQWRRRAKAKAKAVEVEQAMDAASVEAKATEEERCSPHPTEANVAEEERNVPFAHAKVKPTPSRTTPPPLPQRRPMSKESRLR</sequence>
<accession>A0A452ZT00</accession>
<reference evidence="2" key="4">
    <citation type="submission" date="2019-03" db="UniProtKB">
        <authorList>
            <consortium name="EnsemblPlants"/>
        </authorList>
    </citation>
    <scope>IDENTIFICATION</scope>
</reference>
<feature type="region of interest" description="Disordered" evidence="1">
    <location>
        <begin position="93"/>
        <end position="154"/>
    </location>
</feature>
<evidence type="ECO:0000313" key="3">
    <source>
        <dbReference type="Proteomes" id="UP000015105"/>
    </source>
</evidence>
<feature type="compositionally biased region" description="Basic residues" evidence="1">
    <location>
        <begin position="1"/>
        <end position="10"/>
    </location>
</feature>
<evidence type="ECO:0000313" key="2">
    <source>
        <dbReference type="EnsemblPlants" id="AET1Gv20905600.1"/>
    </source>
</evidence>
<dbReference type="AlphaFoldDB" id="A0A452ZT00"/>
<feature type="region of interest" description="Disordered" evidence="1">
    <location>
        <begin position="1"/>
        <end position="79"/>
    </location>
</feature>
<reference evidence="2" key="5">
    <citation type="journal article" date="2021" name="G3 (Bethesda)">
        <title>Aegilops tauschii genome assembly Aet v5.0 features greater sequence contiguity and improved annotation.</title>
        <authorList>
            <person name="Wang L."/>
            <person name="Zhu T."/>
            <person name="Rodriguez J.C."/>
            <person name="Deal K.R."/>
            <person name="Dubcovsky J."/>
            <person name="McGuire P.E."/>
            <person name="Lux T."/>
            <person name="Spannagl M."/>
            <person name="Mayer K.F.X."/>
            <person name="Baldrich P."/>
            <person name="Meyers B.C."/>
            <person name="Huo N."/>
            <person name="Gu Y.Q."/>
            <person name="Zhou H."/>
            <person name="Devos K.M."/>
            <person name="Bennetzen J.L."/>
            <person name="Unver T."/>
            <person name="Budak H."/>
            <person name="Gulick P.J."/>
            <person name="Galiba G."/>
            <person name="Kalapos B."/>
            <person name="Nelson D.R."/>
            <person name="Li P."/>
            <person name="You F.M."/>
            <person name="Luo M.C."/>
            <person name="Dvorak J."/>
        </authorList>
    </citation>
    <scope>NUCLEOTIDE SEQUENCE [LARGE SCALE GENOMIC DNA]</scope>
    <source>
        <strain evidence="2">cv. AL8/78</strain>
    </source>
</reference>
<reference evidence="2" key="3">
    <citation type="journal article" date="2017" name="Nature">
        <title>Genome sequence of the progenitor of the wheat D genome Aegilops tauschii.</title>
        <authorList>
            <person name="Luo M.C."/>
            <person name="Gu Y.Q."/>
            <person name="Puiu D."/>
            <person name="Wang H."/>
            <person name="Twardziok S.O."/>
            <person name="Deal K.R."/>
            <person name="Huo N."/>
            <person name="Zhu T."/>
            <person name="Wang L."/>
            <person name="Wang Y."/>
            <person name="McGuire P.E."/>
            <person name="Liu S."/>
            <person name="Long H."/>
            <person name="Ramasamy R.K."/>
            <person name="Rodriguez J.C."/>
            <person name="Van S.L."/>
            <person name="Yuan L."/>
            <person name="Wang Z."/>
            <person name="Xia Z."/>
            <person name="Xiao L."/>
            <person name="Anderson O.D."/>
            <person name="Ouyang S."/>
            <person name="Liang Y."/>
            <person name="Zimin A.V."/>
            <person name="Pertea G."/>
            <person name="Qi P."/>
            <person name="Bennetzen J.L."/>
            <person name="Dai X."/>
            <person name="Dawson M.W."/>
            <person name="Muller H.G."/>
            <person name="Kugler K."/>
            <person name="Rivarola-Duarte L."/>
            <person name="Spannagl M."/>
            <person name="Mayer K.F.X."/>
            <person name="Lu F.H."/>
            <person name="Bevan M.W."/>
            <person name="Leroy P."/>
            <person name="Li P."/>
            <person name="You F.M."/>
            <person name="Sun Q."/>
            <person name="Liu Z."/>
            <person name="Lyons E."/>
            <person name="Wicker T."/>
            <person name="Salzberg S.L."/>
            <person name="Devos K.M."/>
            <person name="Dvorak J."/>
        </authorList>
    </citation>
    <scope>NUCLEOTIDE SEQUENCE [LARGE SCALE GENOMIC DNA]</scope>
    <source>
        <strain evidence="2">cv. AL8/78</strain>
    </source>
</reference>
<dbReference type="EnsemblPlants" id="AET1Gv20905600.1">
    <property type="protein sequence ID" value="AET1Gv20905600.1"/>
    <property type="gene ID" value="AET1Gv20905600"/>
</dbReference>
<dbReference type="Proteomes" id="UP000015105">
    <property type="component" value="Chromosome 1D"/>
</dbReference>
<proteinExistence type="predicted"/>
<protein>
    <submittedName>
        <fullName evidence="2">Uncharacterized protein</fullName>
    </submittedName>
</protein>